<comment type="function">
    <text evidence="2 7">Catalyzes the epimerization of the C3' and C5'positions of dTDP-6-deoxy-D-xylo-4-hexulose, forming dTDP-6-deoxy-L-lyxo-4-hexulose.</text>
</comment>
<accession>A0A1H9Q1N4</accession>
<evidence type="ECO:0000256" key="5">
    <source>
        <dbReference type="PIRSR" id="PIRSR600888-1"/>
    </source>
</evidence>
<evidence type="ECO:0000313" key="9">
    <source>
        <dbReference type="Proteomes" id="UP000183658"/>
    </source>
</evidence>
<comment type="subunit">
    <text evidence="7">Homodimer.</text>
</comment>
<keyword evidence="9" id="KW-1185">Reference proteome</keyword>
<gene>
    <name evidence="8" type="ORF">SAMN05444355_1151</name>
</gene>
<evidence type="ECO:0000256" key="6">
    <source>
        <dbReference type="PIRSR" id="PIRSR600888-3"/>
    </source>
</evidence>
<evidence type="ECO:0000256" key="4">
    <source>
        <dbReference type="ARBA" id="ARBA00019595"/>
    </source>
</evidence>
<dbReference type="SUPFAM" id="SSF51182">
    <property type="entry name" value="RmlC-like cupins"/>
    <property type="match status" value="1"/>
</dbReference>
<evidence type="ECO:0000256" key="7">
    <source>
        <dbReference type="RuleBase" id="RU364069"/>
    </source>
</evidence>
<comment type="catalytic activity">
    <reaction evidence="1 7">
        <text>dTDP-4-dehydro-6-deoxy-alpha-D-glucose = dTDP-4-dehydro-beta-L-rhamnose</text>
        <dbReference type="Rhea" id="RHEA:16969"/>
        <dbReference type="ChEBI" id="CHEBI:57649"/>
        <dbReference type="ChEBI" id="CHEBI:62830"/>
        <dbReference type="EC" id="5.1.3.13"/>
    </reaction>
</comment>
<dbReference type="UniPathway" id="UPA00124"/>
<dbReference type="InterPro" id="IPR011051">
    <property type="entry name" value="RmlC_Cupin_sf"/>
</dbReference>
<dbReference type="GO" id="GO:0005829">
    <property type="term" value="C:cytosol"/>
    <property type="evidence" value="ECO:0007669"/>
    <property type="project" value="TreeGrafter"/>
</dbReference>
<name>A0A1H9Q1N4_FLAFI</name>
<dbReference type="Gene3D" id="2.60.120.10">
    <property type="entry name" value="Jelly Rolls"/>
    <property type="match status" value="1"/>
</dbReference>
<dbReference type="PANTHER" id="PTHR21047">
    <property type="entry name" value="DTDP-6-DEOXY-D-GLUCOSE-3,5 EPIMERASE"/>
    <property type="match status" value="1"/>
</dbReference>
<organism evidence="8 9">
    <name type="scientific">Flavobacterium frigoris</name>
    <dbReference type="NCBI Taxonomy" id="229204"/>
    <lineage>
        <taxon>Bacteria</taxon>
        <taxon>Pseudomonadati</taxon>
        <taxon>Bacteroidota</taxon>
        <taxon>Flavobacteriia</taxon>
        <taxon>Flavobacteriales</taxon>
        <taxon>Flavobacteriaceae</taxon>
        <taxon>Flavobacterium</taxon>
    </lineage>
</organism>
<dbReference type="OrthoDB" id="9800680at2"/>
<protein>
    <recommendedName>
        <fullName evidence="4 7">dTDP-4-dehydrorhamnose 3,5-epimerase</fullName>
        <ecNumber evidence="3 7">5.1.3.13</ecNumber>
    </recommendedName>
    <alternativeName>
        <fullName evidence="7">Thymidine diphospho-4-keto-rhamnose 3,5-epimerase</fullName>
    </alternativeName>
</protein>
<keyword evidence="7" id="KW-0413">Isomerase</keyword>
<feature type="active site" description="Proton acceptor" evidence="5">
    <location>
        <position position="61"/>
    </location>
</feature>
<dbReference type="PANTHER" id="PTHR21047:SF2">
    <property type="entry name" value="THYMIDINE DIPHOSPHO-4-KETO-RHAMNOSE 3,5-EPIMERASE"/>
    <property type="match status" value="1"/>
</dbReference>
<proteinExistence type="inferred from homology"/>
<evidence type="ECO:0000256" key="2">
    <source>
        <dbReference type="ARBA" id="ARBA00001997"/>
    </source>
</evidence>
<reference evidence="9" key="1">
    <citation type="submission" date="2016-10" db="EMBL/GenBank/DDBJ databases">
        <authorList>
            <person name="Varghese N."/>
            <person name="Submissions S."/>
        </authorList>
    </citation>
    <scope>NUCLEOTIDE SEQUENCE [LARGE SCALE GENOMIC DNA]</scope>
    <source>
        <strain evidence="9">DSM 15719</strain>
    </source>
</reference>
<evidence type="ECO:0000313" key="8">
    <source>
        <dbReference type="EMBL" id="SER53869.1"/>
    </source>
</evidence>
<dbReference type="InterPro" id="IPR014710">
    <property type="entry name" value="RmlC-like_jellyroll"/>
</dbReference>
<sequence length="182" mass="20874">MTIEKTTIKDLVIINPTAFQDERGYFFEAYNQAKFHENGIMYDFIQDNQSFSKRGVIRGLHLQINPFAQAKLVRVLQGEILDVAVDLRKKSATYGQHFSVVLSAENKKQLMVPHGFAHGFSVLSETASVLYKVDQLYHKESERGIRYDDVTLNIDWQVDANEVIVSEKDLILPGFDGIDWEF</sequence>
<dbReference type="InterPro" id="IPR000888">
    <property type="entry name" value="RmlC-like"/>
</dbReference>
<evidence type="ECO:0000256" key="1">
    <source>
        <dbReference type="ARBA" id="ARBA00001298"/>
    </source>
</evidence>
<evidence type="ECO:0000256" key="3">
    <source>
        <dbReference type="ARBA" id="ARBA00012098"/>
    </source>
</evidence>
<dbReference type="GO" id="GO:0019305">
    <property type="term" value="P:dTDP-rhamnose biosynthetic process"/>
    <property type="evidence" value="ECO:0007669"/>
    <property type="project" value="UniProtKB-UniRule"/>
</dbReference>
<dbReference type="Proteomes" id="UP000183658">
    <property type="component" value="Unassembled WGS sequence"/>
</dbReference>
<dbReference type="EC" id="5.1.3.13" evidence="3 7"/>
<comment type="pathway">
    <text evidence="7">Carbohydrate biosynthesis; dTDP-L-rhamnose biosynthesis.</text>
</comment>
<dbReference type="GO" id="GO:0000271">
    <property type="term" value="P:polysaccharide biosynthetic process"/>
    <property type="evidence" value="ECO:0007669"/>
    <property type="project" value="TreeGrafter"/>
</dbReference>
<dbReference type="EMBL" id="FOFZ01000015">
    <property type="protein sequence ID" value="SER53869.1"/>
    <property type="molecule type" value="Genomic_DNA"/>
</dbReference>
<dbReference type="NCBIfam" id="TIGR01221">
    <property type="entry name" value="rmlC"/>
    <property type="match status" value="1"/>
</dbReference>
<dbReference type="RefSeq" id="WP_074724295.1">
    <property type="nucleotide sequence ID" value="NZ_CBCRVS010000006.1"/>
</dbReference>
<dbReference type="GO" id="GO:0008830">
    <property type="term" value="F:dTDP-4-dehydrorhamnose 3,5-epimerase activity"/>
    <property type="evidence" value="ECO:0007669"/>
    <property type="project" value="UniProtKB-UniRule"/>
</dbReference>
<feature type="active site" description="Proton donor" evidence="5">
    <location>
        <position position="131"/>
    </location>
</feature>
<dbReference type="CDD" id="cd00438">
    <property type="entry name" value="cupin_RmlC"/>
    <property type="match status" value="1"/>
</dbReference>
<comment type="similarity">
    <text evidence="7">Belongs to the dTDP-4-dehydrorhamnose 3,5-epimerase family.</text>
</comment>
<dbReference type="Pfam" id="PF00908">
    <property type="entry name" value="dTDP_sugar_isom"/>
    <property type="match status" value="1"/>
</dbReference>
<feature type="site" description="Participates in a stacking interaction with the thymidine ring of dTDP-4-oxo-6-deoxyglucose" evidence="6">
    <location>
        <position position="137"/>
    </location>
</feature>
<dbReference type="AlphaFoldDB" id="A0A1H9Q1N4"/>